<dbReference type="RefSeq" id="WP_073176057.1">
    <property type="nucleotide sequence ID" value="NZ_FQWL01000001.1"/>
</dbReference>
<dbReference type="InterPro" id="IPR050491">
    <property type="entry name" value="AmpC-like"/>
</dbReference>
<dbReference type="SUPFAM" id="SSF56601">
    <property type="entry name" value="beta-lactamase/transpeptidase-like"/>
    <property type="match status" value="1"/>
</dbReference>
<dbReference type="PANTHER" id="PTHR46825:SF9">
    <property type="entry name" value="BETA-LACTAMASE-RELATED DOMAIN-CONTAINING PROTEIN"/>
    <property type="match status" value="1"/>
</dbReference>
<dbReference type="InterPro" id="IPR023650">
    <property type="entry name" value="Beta-lactam_class-A_AS"/>
</dbReference>
<evidence type="ECO:0000313" key="3">
    <source>
        <dbReference type="Proteomes" id="UP000184532"/>
    </source>
</evidence>
<evidence type="ECO:0000259" key="1">
    <source>
        <dbReference type="Pfam" id="PF00144"/>
    </source>
</evidence>
<sequence length="453" mass="50781">MKQSILLSITLIALFSASCQQKKKTHADTPLEKYVDSLFQSSIDSAQIAGGSLIVFQENKTLLKKAYGMASLELSVPMPVDGQFEIGSVTKQFTAAAILKLVEAKKLALNDDFTDYLGFDTKGRAVTIANLLNHTSGIPSYTEIPEFWDLSIQQQPRDTLVRLVEANEFLFEPNEALIYNNSAYFFLGLIIEKVSGKSYEEFLKQELFEPLGMENTSYCSTSEVVKNKVYGYNYTPDGLQQKPYLNHTWPYAAGSLCSTAGDLLIWMRALHTGKVLTKPMYQSLITPDRLGDGTPVSYAKGLVNFLDNGHREIAHGGGINGFLSETRYFPDEDLYIICLVNTTGPHGGNFFADEVTWKLLERKEFDIVEADSDFSAIEGTYTGLIRGATQSLEIQSSQDGPTIQYLGQESIDTLKTYIGNNTWMKGNNRITIEHNQYREDNVYNYYILKKENN</sequence>
<evidence type="ECO:0000313" key="2">
    <source>
        <dbReference type="EMBL" id="SHG19514.1"/>
    </source>
</evidence>
<dbReference type="PROSITE" id="PS00146">
    <property type="entry name" value="BETA_LACTAMASE_A"/>
    <property type="match status" value="1"/>
</dbReference>
<dbReference type="OrthoDB" id="9793489at2"/>
<keyword evidence="3" id="KW-1185">Reference proteome</keyword>
<dbReference type="InterPro" id="IPR001466">
    <property type="entry name" value="Beta-lactam-related"/>
</dbReference>
<dbReference type="PROSITE" id="PS51257">
    <property type="entry name" value="PROKAR_LIPOPROTEIN"/>
    <property type="match status" value="1"/>
</dbReference>
<dbReference type="Gene3D" id="3.40.710.10">
    <property type="entry name" value="DD-peptidase/beta-lactamase superfamily"/>
    <property type="match status" value="1"/>
</dbReference>
<dbReference type="STRING" id="570519.SAMN04488116_0203"/>
<dbReference type="Proteomes" id="UP000184532">
    <property type="component" value="Unassembled WGS sequence"/>
</dbReference>
<dbReference type="EMBL" id="FQWL01000001">
    <property type="protein sequence ID" value="SHG19514.1"/>
    <property type="molecule type" value="Genomic_DNA"/>
</dbReference>
<dbReference type="Pfam" id="PF00144">
    <property type="entry name" value="Beta-lactamase"/>
    <property type="match status" value="1"/>
</dbReference>
<dbReference type="PANTHER" id="PTHR46825">
    <property type="entry name" value="D-ALANYL-D-ALANINE-CARBOXYPEPTIDASE/ENDOPEPTIDASE AMPH"/>
    <property type="match status" value="1"/>
</dbReference>
<dbReference type="InterPro" id="IPR012338">
    <property type="entry name" value="Beta-lactam/transpept-like"/>
</dbReference>
<name>A0A1M5HU78_9FLAO</name>
<organism evidence="2 3">
    <name type="scientific">Flagellimonas flava</name>
    <dbReference type="NCBI Taxonomy" id="570519"/>
    <lineage>
        <taxon>Bacteria</taxon>
        <taxon>Pseudomonadati</taxon>
        <taxon>Bacteroidota</taxon>
        <taxon>Flavobacteriia</taxon>
        <taxon>Flavobacteriales</taxon>
        <taxon>Flavobacteriaceae</taxon>
        <taxon>Flagellimonas</taxon>
    </lineage>
</organism>
<proteinExistence type="predicted"/>
<dbReference type="AlphaFoldDB" id="A0A1M5HU78"/>
<accession>A0A1M5HU78</accession>
<gene>
    <name evidence="2" type="ORF">SAMN04488116_0203</name>
</gene>
<protein>
    <submittedName>
        <fullName evidence="2">CubicO group peptidase, beta-lactamase class C family</fullName>
    </submittedName>
</protein>
<feature type="domain" description="Beta-lactamase-related" evidence="1">
    <location>
        <begin position="35"/>
        <end position="353"/>
    </location>
</feature>
<reference evidence="3" key="1">
    <citation type="submission" date="2016-11" db="EMBL/GenBank/DDBJ databases">
        <authorList>
            <person name="Varghese N."/>
            <person name="Submissions S."/>
        </authorList>
    </citation>
    <scope>NUCLEOTIDE SEQUENCE [LARGE SCALE GENOMIC DNA]</scope>
    <source>
        <strain evidence="3">DSM 22638</strain>
    </source>
</reference>